<dbReference type="RefSeq" id="WP_116237386.1">
    <property type="nucleotide sequence ID" value="NZ_QRDP01000005.1"/>
</dbReference>
<dbReference type="OrthoDB" id="8673673at2"/>
<dbReference type="AlphaFoldDB" id="A0A3D9FAD9"/>
<evidence type="ECO:0000313" key="3">
    <source>
        <dbReference type="Proteomes" id="UP000256310"/>
    </source>
</evidence>
<dbReference type="InterPro" id="IPR004183">
    <property type="entry name" value="Xdiol_dOase_suB"/>
</dbReference>
<dbReference type="GO" id="GO:0008198">
    <property type="term" value="F:ferrous iron binding"/>
    <property type="evidence" value="ECO:0007669"/>
    <property type="project" value="InterPro"/>
</dbReference>
<evidence type="ECO:0000313" key="2">
    <source>
        <dbReference type="EMBL" id="RED13352.1"/>
    </source>
</evidence>
<dbReference type="Gene3D" id="3.40.830.10">
    <property type="entry name" value="LigB-like"/>
    <property type="match status" value="1"/>
</dbReference>
<keyword evidence="2" id="KW-0560">Oxidoreductase</keyword>
<dbReference type="SUPFAM" id="SSF53213">
    <property type="entry name" value="LigB-like"/>
    <property type="match status" value="1"/>
</dbReference>
<name>A0A3D9FAD9_9SPHN</name>
<evidence type="ECO:0000259" key="1">
    <source>
        <dbReference type="Pfam" id="PF02900"/>
    </source>
</evidence>
<dbReference type="EMBL" id="QRDP01000005">
    <property type="protein sequence ID" value="RED13352.1"/>
    <property type="molecule type" value="Genomic_DNA"/>
</dbReference>
<comment type="caution">
    <text evidence="2">The sequence shown here is derived from an EMBL/GenBank/DDBJ whole genome shotgun (WGS) entry which is preliminary data.</text>
</comment>
<sequence>MGLIVGGFGTAHLVMKRGTAGEAGERVFAGMKEIGRRIRALAPDRVIIVSSDHFYNFRIGDDSAFSIAAEDVHIPFGDMHLPKDPFVGDAKFAGDFAAYCSDRAVPVCAMRDYLPDHGVVIPALLISGGSPIPIIPLITNTALEPAPSLQQGWELGGLIRSFVAEERPQDERVVVVGTGGLSHWLAVADMGKVNSDFDYRIMDELTGAHPENLLSMSPAEILAEGGNGGLEVVNWLIMAGALPGSPGERVYYEAIPEWVTGMGGIELFNKEINAL</sequence>
<keyword evidence="2" id="KW-0223">Dioxygenase</keyword>
<protein>
    <submittedName>
        <fullName evidence="2">2'-aminobiphenyl-2,3-diol 1,2-dioxygenase large subunit</fullName>
    </submittedName>
</protein>
<dbReference type="Proteomes" id="UP000256310">
    <property type="component" value="Unassembled WGS sequence"/>
</dbReference>
<organism evidence="2 3">
    <name type="scientific">Parasphingopyxis lamellibrachiae</name>
    <dbReference type="NCBI Taxonomy" id="680125"/>
    <lineage>
        <taxon>Bacteria</taxon>
        <taxon>Pseudomonadati</taxon>
        <taxon>Pseudomonadota</taxon>
        <taxon>Alphaproteobacteria</taxon>
        <taxon>Sphingomonadales</taxon>
        <taxon>Sphingomonadaceae</taxon>
        <taxon>Parasphingopyxis</taxon>
    </lineage>
</organism>
<accession>A0A3D9FAD9</accession>
<keyword evidence="3" id="KW-1185">Reference proteome</keyword>
<proteinExistence type="predicted"/>
<feature type="domain" description="Extradiol ring-cleavage dioxygenase class III enzyme subunit B" evidence="1">
    <location>
        <begin position="22"/>
        <end position="262"/>
    </location>
</feature>
<gene>
    <name evidence="2" type="ORF">DFR46_2889</name>
</gene>
<dbReference type="Pfam" id="PF02900">
    <property type="entry name" value="LigB"/>
    <property type="match status" value="1"/>
</dbReference>
<reference evidence="2 3" key="1">
    <citation type="submission" date="2018-07" db="EMBL/GenBank/DDBJ databases">
        <title>Genomic Encyclopedia of Type Strains, Phase IV (KMG-IV): sequencing the most valuable type-strain genomes for metagenomic binning, comparative biology and taxonomic classification.</title>
        <authorList>
            <person name="Goeker M."/>
        </authorList>
    </citation>
    <scope>NUCLEOTIDE SEQUENCE [LARGE SCALE GENOMIC DNA]</scope>
    <source>
        <strain evidence="2 3">DSM 26725</strain>
    </source>
</reference>
<dbReference type="GO" id="GO:0016702">
    <property type="term" value="F:oxidoreductase activity, acting on single donors with incorporation of molecular oxygen, incorporation of two atoms of oxygen"/>
    <property type="evidence" value="ECO:0007669"/>
    <property type="project" value="UniProtKB-ARBA"/>
</dbReference>